<name>A0A7J5TT94_9BACT</name>
<dbReference type="EMBL" id="WELI01000014">
    <property type="protein sequence ID" value="KAB7726685.1"/>
    <property type="molecule type" value="Genomic_DNA"/>
</dbReference>
<accession>A0A7J5TT94</accession>
<evidence type="ECO:0000313" key="2">
    <source>
        <dbReference type="EMBL" id="KAB7726685.1"/>
    </source>
</evidence>
<organism evidence="2 3">
    <name type="scientific">Rudanella paleaurantiibacter</name>
    <dbReference type="NCBI Taxonomy" id="2614655"/>
    <lineage>
        <taxon>Bacteria</taxon>
        <taxon>Pseudomonadati</taxon>
        <taxon>Bacteroidota</taxon>
        <taxon>Cytophagia</taxon>
        <taxon>Cytophagales</taxon>
        <taxon>Cytophagaceae</taxon>
        <taxon>Rudanella</taxon>
    </lineage>
</organism>
<evidence type="ECO:0000256" key="1">
    <source>
        <dbReference type="SAM" id="MobiDB-lite"/>
    </source>
</evidence>
<dbReference type="Proteomes" id="UP000488299">
    <property type="component" value="Unassembled WGS sequence"/>
</dbReference>
<protein>
    <submittedName>
        <fullName evidence="2">Uncharacterized protein</fullName>
    </submittedName>
</protein>
<proteinExistence type="predicted"/>
<dbReference type="RefSeq" id="WP_152126758.1">
    <property type="nucleotide sequence ID" value="NZ_WELI01000014.1"/>
</dbReference>
<comment type="caution">
    <text evidence="2">The sequence shown here is derived from an EMBL/GenBank/DDBJ whole genome shotgun (WGS) entry which is preliminary data.</text>
</comment>
<evidence type="ECO:0000313" key="3">
    <source>
        <dbReference type="Proteomes" id="UP000488299"/>
    </source>
</evidence>
<dbReference type="AlphaFoldDB" id="A0A7J5TT94"/>
<reference evidence="2 3" key="1">
    <citation type="submission" date="2019-10" db="EMBL/GenBank/DDBJ databases">
        <title>Rudanella paleaurantiibacter sp. nov., isolated from sludge.</title>
        <authorList>
            <person name="Xu S.Q."/>
        </authorList>
    </citation>
    <scope>NUCLEOTIDE SEQUENCE [LARGE SCALE GENOMIC DNA]</scope>
    <source>
        <strain evidence="2 3">HX-22-17</strain>
    </source>
</reference>
<sequence>MKTTNQPQTEQPTTDVNREMVSLSESRPNYHSFEERGTLNSTIQALYMPSVEEFFTEIY</sequence>
<keyword evidence="3" id="KW-1185">Reference proteome</keyword>
<gene>
    <name evidence="2" type="ORF">F5984_23955</name>
</gene>
<feature type="compositionally biased region" description="Low complexity" evidence="1">
    <location>
        <begin position="1"/>
        <end position="14"/>
    </location>
</feature>
<feature type="region of interest" description="Disordered" evidence="1">
    <location>
        <begin position="1"/>
        <end position="31"/>
    </location>
</feature>